<organism evidence="2 3">
    <name type="scientific">Plasmodium falciparum (isolate Dd2)</name>
    <dbReference type="NCBI Taxonomy" id="57267"/>
    <lineage>
        <taxon>Eukaryota</taxon>
        <taxon>Sar</taxon>
        <taxon>Alveolata</taxon>
        <taxon>Apicomplexa</taxon>
        <taxon>Aconoidasida</taxon>
        <taxon>Haemosporida</taxon>
        <taxon>Plasmodiidae</taxon>
        <taxon>Plasmodium</taxon>
        <taxon>Plasmodium (Laverania)</taxon>
    </lineage>
</organism>
<evidence type="ECO:0000313" key="2">
    <source>
        <dbReference type="EMBL" id="KOB89531.1"/>
    </source>
</evidence>
<evidence type="ECO:0000256" key="1">
    <source>
        <dbReference type="SAM" id="MobiDB-lite"/>
    </source>
</evidence>
<feature type="region of interest" description="Disordered" evidence="1">
    <location>
        <begin position="90"/>
        <end position="113"/>
    </location>
</feature>
<protein>
    <submittedName>
        <fullName evidence="2">Uncharacterized protein</fullName>
    </submittedName>
</protein>
<evidence type="ECO:0000313" key="3">
    <source>
        <dbReference type="Proteomes" id="UP000054282"/>
    </source>
</evidence>
<dbReference type="EMBL" id="GG702610">
    <property type="protein sequence ID" value="KOB89531.1"/>
    <property type="molecule type" value="Genomic_DNA"/>
</dbReference>
<proteinExistence type="predicted"/>
<dbReference type="KEGG" id="pfd:PFDG_05080"/>
<dbReference type="AlphaFoldDB" id="A0A0L7M9N1"/>
<dbReference type="Proteomes" id="UP000054282">
    <property type="component" value="Unassembled WGS sequence"/>
</dbReference>
<name>A0A0L7M9N1_PLAF4</name>
<accession>A0A0L7M9N1</accession>
<gene>
    <name evidence="2" type="ORF">PFDG_05080</name>
</gene>
<sequence length="113" mass="12844">MCTKEEKDREYFDYVVEHTIVCNNLLGKKVMPLMFFIINNPKEFFNECIINDDKKVRYCFNPEQVGYIVLYYTAPASPVYLRTPACLVASGGSPSSSENVLKRSGPPPPEKVV</sequence>
<reference evidence="3" key="2">
    <citation type="submission" date="2006-09" db="EMBL/GenBank/DDBJ databases">
        <title>The genome sequence of Plasmodium falciparum Dd2.</title>
        <authorList>
            <consortium name="The Broad Institute Genome Sequencing Platform"/>
            <person name="Birren B."/>
            <person name="Lander E."/>
            <person name="Galagan J."/>
            <person name="Nusbaum C."/>
            <person name="Devon K."/>
            <person name="Henn M."/>
            <person name="Jaffe D."/>
            <person name="Butler J."/>
            <person name="Alvarez P."/>
            <person name="Gnerre S."/>
            <person name="Grabherr M."/>
            <person name="Kleber M."/>
            <person name="Mauceli E."/>
            <person name="Brockman W."/>
            <person name="MacCallum I.A."/>
            <person name="Rounsley S."/>
            <person name="Young S."/>
            <person name="LaButti K."/>
            <person name="Pushparaj V."/>
            <person name="DeCaprio D."/>
            <person name="Crawford M."/>
            <person name="Koehrsen M."/>
            <person name="Engels R."/>
            <person name="Montgomery P."/>
            <person name="Pearson M."/>
            <person name="Howarth C."/>
            <person name="Larson L."/>
            <person name="Luoma S."/>
            <person name="White J."/>
            <person name="Kodira C."/>
            <person name="Zeng Q."/>
            <person name="O'Leary S."/>
            <person name="Yandava C."/>
            <person name="Alvarado L."/>
            <person name="Wirth D."/>
            <person name="Volkman S."/>
            <person name="Hartl D."/>
        </authorList>
    </citation>
    <scope>NUCLEOTIDE SEQUENCE [LARGE SCALE GENOMIC DNA]</scope>
</reference>
<dbReference type="OrthoDB" id="436262at2759"/>
<reference evidence="3" key="1">
    <citation type="submission" date="2006-09" db="EMBL/GenBank/DDBJ databases">
        <title>Annotation of Plasmodium falciparum Dd2.</title>
        <authorList>
            <consortium name="The Broad Institute Genome Sequencing Platform"/>
            <person name="Volkman S.K."/>
            <person name="Neafsey D.E."/>
            <person name="Dash A.P."/>
            <person name="Chitnis C.E."/>
            <person name="Hartl D.L."/>
            <person name="Young S.K."/>
            <person name="Zeng Q."/>
            <person name="Koehrsen M."/>
            <person name="Alvarado L."/>
            <person name="Berlin A."/>
            <person name="Borenstein D."/>
            <person name="Chapman S.B."/>
            <person name="Chen Z."/>
            <person name="Engels R."/>
            <person name="Freedman E."/>
            <person name="Gellesch M."/>
            <person name="Goldberg J."/>
            <person name="Griggs A."/>
            <person name="Gujja S."/>
            <person name="Heilman E.R."/>
            <person name="Heiman D.I."/>
            <person name="Howarth C."/>
            <person name="Jen D."/>
            <person name="Larson L."/>
            <person name="Mehta T."/>
            <person name="Neiman D."/>
            <person name="Park D."/>
            <person name="Pearson M."/>
            <person name="Roberts A."/>
            <person name="Saif S."/>
            <person name="Shea T."/>
            <person name="Shenoy N."/>
            <person name="Sisk P."/>
            <person name="Stolte C."/>
            <person name="Sykes S."/>
            <person name="Walk T."/>
            <person name="White J."/>
            <person name="Yandava C."/>
            <person name="Haas B."/>
            <person name="Henn M.R."/>
            <person name="Nusbaum C."/>
            <person name="Birren B."/>
        </authorList>
    </citation>
    <scope>NUCLEOTIDE SEQUENCE [LARGE SCALE GENOMIC DNA]</scope>
</reference>